<organism evidence="5 6">
    <name type="scientific">Microbotryum intermedium</name>
    <dbReference type="NCBI Taxonomy" id="269621"/>
    <lineage>
        <taxon>Eukaryota</taxon>
        <taxon>Fungi</taxon>
        <taxon>Dikarya</taxon>
        <taxon>Basidiomycota</taxon>
        <taxon>Pucciniomycotina</taxon>
        <taxon>Microbotryomycetes</taxon>
        <taxon>Microbotryales</taxon>
        <taxon>Microbotryaceae</taxon>
        <taxon>Microbotryum</taxon>
    </lineage>
</organism>
<feature type="coiled-coil region" evidence="3">
    <location>
        <begin position="80"/>
        <end position="154"/>
    </location>
</feature>
<sequence>MDTEAATQLAKIRVQDDTKLLKKSIREFYRLSHPELTPDELESAHATFLIGLDHLSQQLVKPKRIRRVTQVEVLGYQDDALALERTAEETIRSIQALRERLALAQQERARRIEYDALARTIKKLPDRAKGSEAIDKLKQDIALLESEEATYSSTWAHRQASFDSIVKSLEIMSEAIRLEKLDQDRRKALEENDEDDLQTAQGAGGGASGAGLGEAEDGVGAVDANSKGGGLNPNAASFEPGMGGDMEGDRNEDLEEGEEGEMGDSGTSP</sequence>
<dbReference type="AlphaFoldDB" id="A0A238FDE7"/>
<dbReference type="Pfam" id="PF05615">
    <property type="entry name" value="THOC7"/>
    <property type="match status" value="1"/>
</dbReference>
<dbReference type="OrthoDB" id="205166at2759"/>
<reference evidence="6" key="1">
    <citation type="submission" date="2016-09" db="EMBL/GenBank/DDBJ databases">
        <authorList>
            <person name="Jeantristanb JTB J.-T."/>
            <person name="Ricardo R."/>
        </authorList>
    </citation>
    <scope>NUCLEOTIDE SEQUENCE [LARGE SCALE GENOMIC DNA]</scope>
</reference>
<feature type="compositionally biased region" description="Gly residues" evidence="4">
    <location>
        <begin position="202"/>
        <end position="212"/>
    </location>
</feature>
<evidence type="ECO:0000256" key="1">
    <source>
        <dbReference type="ARBA" id="ARBA00004123"/>
    </source>
</evidence>
<dbReference type="EMBL" id="FMSP01000005">
    <property type="protein sequence ID" value="SCV70043.1"/>
    <property type="molecule type" value="Genomic_DNA"/>
</dbReference>
<proteinExistence type="predicted"/>
<keyword evidence="6" id="KW-1185">Reference proteome</keyword>
<evidence type="ECO:0000256" key="3">
    <source>
        <dbReference type="SAM" id="Coils"/>
    </source>
</evidence>
<dbReference type="STRING" id="269621.A0A238FDE7"/>
<dbReference type="Proteomes" id="UP000198372">
    <property type="component" value="Unassembled WGS sequence"/>
</dbReference>
<evidence type="ECO:0000256" key="4">
    <source>
        <dbReference type="SAM" id="MobiDB-lite"/>
    </source>
</evidence>
<accession>A0A238FDE7</accession>
<dbReference type="GO" id="GO:0006397">
    <property type="term" value="P:mRNA processing"/>
    <property type="evidence" value="ECO:0007669"/>
    <property type="project" value="InterPro"/>
</dbReference>
<name>A0A238FDE7_9BASI</name>
<evidence type="ECO:0000256" key="2">
    <source>
        <dbReference type="ARBA" id="ARBA00023242"/>
    </source>
</evidence>
<evidence type="ECO:0000313" key="5">
    <source>
        <dbReference type="EMBL" id="SCV70043.1"/>
    </source>
</evidence>
<keyword evidence="2" id="KW-0539">Nucleus</keyword>
<feature type="compositionally biased region" description="Acidic residues" evidence="4">
    <location>
        <begin position="250"/>
        <end position="262"/>
    </location>
</feature>
<evidence type="ECO:0000313" key="6">
    <source>
        <dbReference type="Proteomes" id="UP000198372"/>
    </source>
</evidence>
<keyword evidence="3" id="KW-0175">Coiled coil</keyword>
<dbReference type="GO" id="GO:0000445">
    <property type="term" value="C:THO complex part of transcription export complex"/>
    <property type="evidence" value="ECO:0007669"/>
    <property type="project" value="InterPro"/>
</dbReference>
<dbReference type="InterPro" id="IPR008501">
    <property type="entry name" value="THOC7/Mft1"/>
</dbReference>
<comment type="subcellular location">
    <subcellularLocation>
        <location evidence="1">Nucleus</location>
    </subcellularLocation>
</comment>
<gene>
    <name evidence="5" type="ORF">BQ2448_1437</name>
</gene>
<protein>
    <submittedName>
        <fullName evidence="5">BQ2448_1437 protein</fullName>
    </submittedName>
</protein>
<feature type="region of interest" description="Disordered" evidence="4">
    <location>
        <begin position="190"/>
        <end position="269"/>
    </location>
</feature>